<dbReference type="InterPro" id="IPR043128">
    <property type="entry name" value="Rev_trsase/Diguanyl_cyclase"/>
</dbReference>
<evidence type="ECO:0000256" key="1">
    <source>
        <dbReference type="ARBA" id="ARBA00004141"/>
    </source>
</evidence>
<evidence type="ECO:0000256" key="6">
    <source>
        <dbReference type="ARBA" id="ARBA00023136"/>
    </source>
</evidence>
<sequence>MNKASLSRPVKGLLILALVQTASGTARAQDGEATALAIQESLQQSLDLIWVMVAAALVLLMQVGFMLLEAGLVRSKNSINVAQKNLLDLTFSVLIFAAIGFMFAFASGNGFIVGWDTKLLLLQDLEPWTYAFFAFQVMFCGTAATIVSGAVAERMRLVAYVWCSVFTAGIIYPVFAHWAWGNALVPNETAFLAESGFVDFAGSTVVHSTGGWIGLAACIVLGPRLGRYDHEGRSMRIQGHSSVLATAGAFLLFVGWIGFNGGSTLSASSDVALIITNTVVAAAAGAAGGYFLGWHQDRLILPEKSLSGLLGGLVAVTAGCHILSPLGAATVGLLGGLVAVYANIVLDGKFKIDDPVGAIGVHGFAGIAGTIGLVFLAPETSLPLGDRGSQLLVQLEGVVLNFIWCFGLGFLFLKALCRFIPLRVLPADEEIGMNEAEHGTRLGIGHVEDALDKVIAGKADLNMRLKVSPGDDSERLTRMFNALMDTIQSEEVAQIRVADAKRTREESERLSALANATFDAIVISVDGRILDGNAALEELLGYEIEELKMRGLYEFVQSELAGTLESHLVKAELSPRELEMVNRSGETIPVEIRTRVISYRGTPTRVSALVDLRQRKEAEAQILHLAQHDPLTDLPNRAVFNAELNRAIGKFRDKGKAAALLLIDLDRFKDINDLHGHPIGDQVIRVTAERLREHSRKQDTISRLGGDEFALIQSDIQFANQAADMAHRLVQKLSEPIECDNGITLRPSASIGIALVGGRDDTTDSVVSNADIALYNAKNMGRNTYCLFQAGMGDLVRQRRELEEDLHAAIEEGQFELFYQPRLDLNSGSIESYEALIRWNHPEKGLVSPVDFIPAAEGSGQIIPIGKWVIQTALATAADELPTARLSVNVSPVQFRDNDFVEDVRRAIEASGIPASRLELEITENLLIEDDARALSILTSLKAIGVKIALDDFGVGYSSLGYLSRFPFDTIKIDRSFVSDAGKNSNSLAIIETVVRLGKALNMRVVAEGIEDLETLNLLIRSGCNEIQGFLIGRPQPVRALGVDIPTSVEAALKAKGSPPTREDTLPMMMNH</sequence>
<feature type="transmembrane region" description="Helical" evidence="8">
    <location>
        <begin position="159"/>
        <end position="180"/>
    </location>
</feature>
<accession>A0A944CDG3</accession>
<dbReference type="Gene3D" id="3.30.70.270">
    <property type="match status" value="1"/>
</dbReference>
<name>A0A944CDG3_9HYPH</name>
<reference evidence="13" key="1">
    <citation type="submission" date="2018-08" db="EMBL/GenBank/DDBJ databases">
        <authorList>
            <person name="Jin W."/>
            <person name="Wang H."/>
            <person name="Yang Y."/>
            <person name="Li M."/>
            <person name="Liu J."/>
        </authorList>
    </citation>
    <scope>NUCLEOTIDE SEQUENCE</scope>
    <source>
        <strain evidence="13">AESS21</strain>
    </source>
</reference>
<dbReference type="GO" id="GO:0003824">
    <property type="term" value="F:catalytic activity"/>
    <property type="evidence" value="ECO:0007669"/>
    <property type="project" value="UniProtKB-ARBA"/>
</dbReference>
<dbReference type="Pfam" id="PF13426">
    <property type="entry name" value="PAS_9"/>
    <property type="match status" value="1"/>
</dbReference>
<dbReference type="InterPro" id="IPR018047">
    <property type="entry name" value="Ammonium_transpt_CS"/>
</dbReference>
<organism evidence="13 14">
    <name type="scientific">Roseibium polysiphoniae</name>
    <dbReference type="NCBI Taxonomy" id="2571221"/>
    <lineage>
        <taxon>Bacteria</taxon>
        <taxon>Pseudomonadati</taxon>
        <taxon>Pseudomonadota</taxon>
        <taxon>Alphaproteobacteria</taxon>
        <taxon>Hyphomicrobiales</taxon>
        <taxon>Stappiaceae</taxon>
        <taxon>Roseibium</taxon>
    </lineage>
</organism>
<protein>
    <submittedName>
        <fullName evidence="13">Ammonium transporter</fullName>
    </submittedName>
</protein>
<evidence type="ECO:0000256" key="9">
    <source>
        <dbReference type="SAM" id="SignalP"/>
    </source>
</evidence>
<dbReference type="PANTHER" id="PTHR44757">
    <property type="entry name" value="DIGUANYLATE CYCLASE DGCP"/>
    <property type="match status" value="1"/>
</dbReference>
<dbReference type="AlphaFoldDB" id="A0A944CDG3"/>
<dbReference type="InterPro" id="IPR035965">
    <property type="entry name" value="PAS-like_dom_sf"/>
</dbReference>
<feature type="transmembrane region" description="Helical" evidence="8">
    <location>
        <begin position="330"/>
        <end position="346"/>
    </location>
</feature>
<keyword evidence="9" id="KW-0732">Signal</keyword>
<dbReference type="SUPFAM" id="SSF55073">
    <property type="entry name" value="Nucleotide cyclase"/>
    <property type="match status" value="1"/>
</dbReference>
<dbReference type="SUPFAM" id="SSF141868">
    <property type="entry name" value="EAL domain-like"/>
    <property type="match status" value="1"/>
</dbReference>
<dbReference type="Pfam" id="PF00909">
    <property type="entry name" value="Ammonium_transp"/>
    <property type="match status" value="1"/>
</dbReference>
<gene>
    <name evidence="13" type="primary">amt</name>
    <name evidence="13" type="ORF">DYI23_14345</name>
</gene>
<feature type="transmembrane region" description="Helical" evidence="8">
    <location>
        <begin position="89"/>
        <end position="108"/>
    </location>
</feature>
<dbReference type="PROSITE" id="PS50883">
    <property type="entry name" value="EAL"/>
    <property type="match status" value="1"/>
</dbReference>
<dbReference type="PROSITE" id="PS01219">
    <property type="entry name" value="AMMONIUM_TRANSP"/>
    <property type="match status" value="1"/>
</dbReference>
<evidence type="ECO:0000256" key="3">
    <source>
        <dbReference type="ARBA" id="ARBA00022448"/>
    </source>
</evidence>
<reference evidence="13" key="2">
    <citation type="journal article" date="2021" name="Microorganisms">
        <title>Bacterial Dimethylsulfoniopropionate Biosynthesis in the East China Sea.</title>
        <authorList>
            <person name="Liu J."/>
            <person name="Zhang Y."/>
            <person name="Liu J."/>
            <person name="Zhong H."/>
            <person name="Williams B.T."/>
            <person name="Zheng Y."/>
            <person name="Curson A.R.J."/>
            <person name="Sun C."/>
            <person name="Sun H."/>
            <person name="Song D."/>
            <person name="Wagner Mackenzie B."/>
            <person name="Bermejo Martinez A."/>
            <person name="Todd J.D."/>
            <person name="Zhang X.H."/>
        </authorList>
    </citation>
    <scope>NUCLEOTIDE SEQUENCE</scope>
    <source>
        <strain evidence="13">AESS21</strain>
    </source>
</reference>
<feature type="chain" id="PRO_5037966332" evidence="9">
    <location>
        <begin position="29"/>
        <end position="1072"/>
    </location>
</feature>
<dbReference type="SMART" id="SM00267">
    <property type="entry name" value="GGDEF"/>
    <property type="match status" value="1"/>
</dbReference>
<dbReference type="PRINTS" id="PR00342">
    <property type="entry name" value="RHESUSRHD"/>
</dbReference>
<dbReference type="Gene3D" id="3.30.450.20">
    <property type="entry name" value="PAS domain"/>
    <property type="match status" value="1"/>
</dbReference>
<dbReference type="Gene3D" id="3.20.20.450">
    <property type="entry name" value="EAL domain"/>
    <property type="match status" value="1"/>
</dbReference>
<feature type="transmembrane region" description="Helical" evidence="8">
    <location>
        <begin position="271"/>
        <end position="294"/>
    </location>
</feature>
<dbReference type="InterPro" id="IPR052155">
    <property type="entry name" value="Biofilm_reg_signaling"/>
</dbReference>
<keyword evidence="6 8" id="KW-0472">Membrane</keyword>
<dbReference type="SUPFAM" id="SSF111352">
    <property type="entry name" value="Ammonium transporter"/>
    <property type="match status" value="1"/>
</dbReference>
<keyword evidence="5 8" id="KW-1133">Transmembrane helix</keyword>
<evidence type="ECO:0000313" key="14">
    <source>
        <dbReference type="Proteomes" id="UP000705379"/>
    </source>
</evidence>
<dbReference type="NCBIfam" id="TIGR00254">
    <property type="entry name" value="GGDEF"/>
    <property type="match status" value="1"/>
</dbReference>
<proteinExistence type="inferred from homology"/>
<dbReference type="InterPro" id="IPR024041">
    <property type="entry name" value="NH4_transpt_AmtB-like_dom"/>
</dbReference>
<comment type="similarity">
    <text evidence="2">Belongs to the ammonia transporter channel (TC 1.A.11.2) family.</text>
</comment>
<dbReference type="PANTHER" id="PTHR44757:SF2">
    <property type="entry name" value="BIOFILM ARCHITECTURE MAINTENANCE PROTEIN MBAA"/>
    <property type="match status" value="1"/>
</dbReference>
<feature type="signal peptide" evidence="9">
    <location>
        <begin position="1"/>
        <end position="28"/>
    </location>
</feature>
<dbReference type="InterPro" id="IPR002229">
    <property type="entry name" value="RhesusRHD"/>
</dbReference>
<dbReference type="CDD" id="cd00130">
    <property type="entry name" value="PAS"/>
    <property type="match status" value="1"/>
</dbReference>
<evidence type="ECO:0000259" key="12">
    <source>
        <dbReference type="PROSITE" id="PS50887"/>
    </source>
</evidence>
<dbReference type="NCBIfam" id="TIGR00836">
    <property type="entry name" value="amt"/>
    <property type="match status" value="1"/>
</dbReference>
<dbReference type="InterPro" id="IPR000014">
    <property type="entry name" value="PAS"/>
</dbReference>
<dbReference type="EMBL" id="QTKU01000003">
    <property type="protein sequence ID" value="MBS8261401.1"/>
    <property type="molecule type" value="Genomic_DNA"/>
</dbReference>
<dbReference type="PROSITE" id="PS50112">
    <property type="entry name" value="PAS"/>
    <property type="match status" value="1"/>
</dbReference>
<comment type="subcellular location">
    <subcellularLocation>
        <location evidence="1">Membrane</location>
        <topology evidence="1">Multi-pass membrane protein</topology>
    </subcellularLocation>
</comment>
<feature type="transmembrane region" description="Helical" evidence="8">
    <location>
        <begin position="398"/>
        <end position="417"/>
    </location>
</feature>
<dbReference type="InterPro" id="IPR035919">
    <property type="entry name" value="EAL_sf"/>
</dbReference>
<dbReference type="RefSeq" id="WP_213216789.1">
    <property type="nucleotide sequence ID" value="NZ_QTKU01000003.1"/>
</dbReference>
<feature type="transmembrane region" description="Helical" evidence="8">
    <location>
        <begin position="242"/>
        <end position="259"/>
    </location>
</feature>
<dbReference type="GO" id="GO:0008519">
    <property type="term" value="F:ammonium channel activity"/>
    <property type="evidence" value="ECO:0007669"/>
    <property type="project" value="InterPro"/>
</dbReference>
<dbReference type="InterPro" id="IPR029787">
    <property type="entry name" value="Nucleotide_cyclase"/>
</dbReference>
<keyword evidence="3" id="KW-0813">Transport</keyword>
<dbReference type="InterPro" id="IPR001633">
    <property type="entry name" value="EAL_dom"/>
</dbReference>
<dbReference type="NCBIfam" id="TIGR00229">
    <property type="entry name" value="sensory_box"/>
    <property type="match status" value="1"/>
</dbReference>
<keyword evidence="7" id="KW-0924">Ammonia transport</keyword>
<dbReference type="CDD" id="cd01949">
    <property type="entry name" value="GGDEF"/>
    <property type="match status" value="1"/>
</dbReference>
<comment type="caution">
    <text evidence="13">The sequence shown here is derived from an EMBL/GenBank/DDBJ whole genome shotgun (WGS) entry which is preliminary data.</text>
</comment>
<feature type="transmembrane region" description="Helical" evidence="8">
    <location>
        <begin position="200"/>
        <end position="221"/>
    </location>
</feature>
<feature type="transmembrane region" description="Helical" evidence="8">
    <location>
        <begin position="128"/>
        <end position="152"/>
    </location>
</feature>
<evidence type="ECO:0000256" key="4">
    <source>
        <dbReference type="ARBA" id="ARBA00022692"/>
    </source>
</evidence>
<dbReference type="CDD" id="cd01948">
    <property type="entry name" value="EAL"/>
    <property type="match status" value="1"/>
</dbReference>
<dbReference type="PROSITE" id="PS50887">
    <property type="entry name" value="GGDEF"/>
    <property type="match status" value="1"/>
</dbReference>
<dbReference type="Proteomes" id="UP000705379">
    <property type="component" value="Unassembled WGS sequence"/>
</dbReference>
<feature type="domain" description="GGDEF" evidence="12">
    <location>
        <begin position="656"/>
        <end position="790"/>
    </location>
</feature>
<dbReference type="Pfam" id="PF00990">
    <property type="entry name" value="GGDEF"/>
    <property type="match status" value="1"/>
</dbReference>
<evidence type="ECO:0000259" key="11">
    <source>
        <dbReference type="PROSITE" id="PS50883"/>
    </source>
</evidence>
<dbReference type="FunFam" id="3.30.70.270:FF:000001">
    <property type="entry name" value="Diguanylate cyclase domain protein"/>
    <property type="match status" value="1"/>
</dbReference>
<feature type="domain" description="EAL" evidence="11">
    <location>
        <begin position="799"/>
        <end position="1049"/>
    </location>
</feature>
<dbReference type="Pfam" id="PF00563">
    <property type="entry name" value="EAL"/>
    <property type="match status" value="1"/>
</dbReference>
<feature type="domain" description="PAS" evidence="10">
    <location>
        <begin position="505"/>
        <end position="559"/>
    </location>
</feature>
<evidence type="ECO:0000256" key="2">
    <source>
        <dbReference type="ARBA" id="ARBA00005887"/>
    </source>
</evidence>
<evidence type="ECO:0000313" key="13">
    <source>
        <dbReference type="EMBL" id="MBS8261401.1"/>
    </source>
</evidence>
<dbReference type="InterPro" id="IPR029020">
    <property type="entry name" value="Ammonium/urea_transptr"/>
</dbReference>
<dbReference type="GO" id="GO:0005886">
    <property type="term" value="C:plasma membrane"/>
    <property type="evidence" value="ECO:0007669"/>
    <property type="project" value="InterPro"/>
</dbReference>
<dbReference type="SMART" id="SM00091">
    <property type="entry name" value="PAS"/>
    <property type="match status" value="1"/>
</dbReference>
<evidence type="ECO:0000256" key="5">
    <source>
        <dbReference type="ARBA" id="ARBA00022989"/>
    </source>
</evidence>
<dbReference type="InterPro" id="IPR000160">
    <property type="entry name" value="GGDEF_dom"/>
</dbReference>
<evidence type="ECO:0000256" key="8">
    <source>
        <dbReference type="SAM" id="Phobius"/>
    </source>
</evidence>
<evidence type="ECO:0000259" key="10">
    <source>
        <dbReference type="PROSITE" id="PS50112"/>
    </source>
</evidence>
<feature type="transmembrane region" description="Helical" evidence="8">
    <location>
        <begin position="358"/>
        <end position="378"/>
    </location>
</feature>
<dbReference type="SMART" id="SM00052">
    <property type="entry name" value="EAL"/>
    <property type="match status" value="1"/>
</dbReference>
<keyword evidence="4 8" id="KW-0812">Transmembrane</keyword>
<feature type="transmembrane region" description="Helical" evidence="8">
    <location>
        <begin position="48"/>
        <end position="68"/>
    </location>
</feature>
<dbReference type="SUPFAM" id="SSF55785">
    <property type="entry name" value="PYP-like sensor domain (PAS domain)"/>
    <property type="match status" value="1"/>
</dbReference>
<dbReference type="Gene3D" id="1.10.3430.10">
    <property type="entry name" value="Ammonium transporter AmtB like domains"/>
    <property type="match status" value="1"/>
</dbReference>
<dbReference type="InterPro" id="IPR001905">
    <property type="entry name" value="Ammonium_transpt"/>
</dbReference>
<evidence type="ECO:0000256" key="7">
    <source>
        <dbReference type="ARBA" id="ARBA00023177"/>
    </source>
</evidence>